<dbReference type="InterPro" id="IPR036069">
    <property type="entry name" value="DUF34/NIF3_sf"/>
</dbReference>
<evidence type="ECO:0000313" key="6">
    <source>
        <dbReference type="EMBL" id="AIM62963.1"/>
    </source>
</evidence>
<dbReference type="RefSeq" id="WP_009496474.1">
    <property type="nucleotide sequence ID" value="NZ_CP009223.1"/>
</dbReference>
<reference evidence="7" key="2">
    <citation type="submission" date="2014-08" db="EMBL/GenBank/DDBJ databases">
        <title>Complete genome of Weissella ceti strain WS74 isolated from diseased rainbow trout in Brazil.</title>
        <authorList>
            <person name="Figueiredo H.C.P."/>
            <person name="Leal C.A.G."/>
            <person name="Pereira F.L."/>
            <person name="Soares S.C."/>
            <person name="Dorella F.A."/>
            <person name="Carvalho A.F."/>
            <person name="Azevedo V.A.C."/>
        </authorList>
    </citation>
    <scope>NUCLEOTIDE SEQUENCE [LARGE SCALE GENOMIC DNA]</scope>
    <source>
        <strain evidence="7">WS74</strain>
    </source>
</reference>
<dbReference type="KEGG" id="wct:WS74_0711"/>
<dbReference type="PATRIC" id="fig|759620.7.peg.733"/>
<feature type="binding site" evidence="5">
    <location>
        <position position="224"/>
    </location>
    <ligand>
        <name>a divalent metal cation</name>
        <dbReference type="ChEBI" id="CHEBI:60240"/>
        <label>1</label>
    </ligand>
</feature>
<keyword evidence="7" id="KW-1185">Reference proteome</keyword>
<dbReference type="GO" id="GO:0016787">
    <property type="term" value="F:hydrolase activity"/>
    <property type="evidence" value="ECO:0007669"/>
    <property type="project" value="UniProtKB-KW"/>
</dbReference>
<evidence type="ECO:0000256" key="5">
    <source>
        <dbReference type="PIRSR" id="PIRSR602678-1"/>
    </source>
</evidence>
<evidence type="ECO:0000256" key="2">
    <source>
        <dbReference type="ARBA" id="ARBA00011643"/>
    </source>
</evidence>
<reference evidence="6 7" key="1">
    <citation type="journal article" date="2014" name="Genome Announc.">
        <title>Complete Genome Sequences of Fish Pathogenic Weissella ceti Strains WS74 and WS105.</title>
        <authorList>
            <person name="Figueiredo H.C."/>
            <person name="Leal C.A."/>
            <person name="Dorella F.A."/>
            <person name="Carvalho A.F."/>
            <person name="Soares S.C."/>
            <person name="Pereira F.L."/>
            <person name="Azevedo V.A."/>
        </authorList>
    </citation>
    <scope>NUCLEOTIDE SEQUENCE [LARGE SCALE GENOMIC DNA]</scope>
    <source>
        <strain evidence="6 7">WS74</strain>
    </source>
</reference>
<dbReference type="PANTHER" id="PTHR13799:SF14">
    <property type="entry name" value="GTP CYCLOHYDROLASE 1 TYPE 2 HOMOLOG"/>
    <property type="match status" value="1"/>
</dbReference>
<evidence type="ECO:0000313" key="7">
    <source>
        <dbReference type="Proteomes" id="UP000029079"/>
    </source>
</evidence>
<dbReference type="GO" id="GO:0005737">
    <property type="term" value="C:cytoplasm"/>
    <property type="evidence" value="ECO:0007669"/>
    <property type="project" value="TreeGrafter"/>
</dbReference>
<comment type="similarity">
    <text evidence="1">Belongs to the GTP cyclohydrolase I type 2/NIF3 family.</text>
</comment>
<keyword evidence="6" id="KW-0378">Hydrolase</keyword>
<keyword evidence="4 5" id="KW-0479">Metal-binding</keyword>
<organism evidence="6 7">
    <name type="scientific">Weissella ceti</name>
    <dbReference type="NCBI Taxonomy" id="759620"/>
    <lineage>
        <taxon>Bacteria</taxon>
        <taxon>Bacillati</taxon>
        <taxon>Bacillota</taxon>
        <taxon>Bacilli</taxon>
        <taxon>Lactobacillales</taxon>
        <taxon>Lactobacillaceae</taxon>
        <taxon>Weissella</taxon>
    </lineage>
</organism>
<dbReference type="STRING" id="759620.WS105_0771"/>
<dbReference type="KEGG" id="wci:WS105_0771"/>
<dbReference type="NCBIfam" id="TIGR00486">
    <property type="entry name" value="YbgI_SA1388"/>
    <property type="match status" value="1"/>
</dbReference>
<proteinExistence type="inferred from homology"/>
<name>A0A075U0B8_9LACO</name>
<gene>
    <name evidence="6" type="ORF">WS74_0711</name>
</gene>
<comment type="subunit">
    <text evidence="2">Homohexamer.</text>
</comment>
<dbReference type="InterPro" id="IPR002678">
    <property type="entry name" value="DUF34/NIF3"/>
</dbReference>
<dbReference type="Gene3D" id="3.40.1390.30">
    <property type="entry name" value="NIF3 (NGG1p interacting factor 3)-like"/>
    <property type="match status" value="2"/>
</dbReference>
<dbReference type="GO" id="GO:0046872">
    <property type="term" value="F:metal ion binding"/>
    <property type="evidence" value="ECO:0007669"/>
    <property type="project" value="UniProtKB-KW"/>
</dbReference>
<feature type="binding site" evidence="5">
    <location>
        <position position="227"/>
    </location>
    <ligand>
        <name>a divalent metal cation</name>
        <dbReference type="ChEBI" id="CHEBI:60240"/>
        <label>1</label>
    </ligand>
</feature>
<feature type="binding site" evidence="5">
    <location>
        <position position="64"/>
    </location>
    <ligand>
        <name>a divalent metal cation</name>
        <dbReference type="ChEBI" id="CHEBI:60240"/>
        <label>2</label>
    </ligand>
</feature>
<dbReference type="FunFam" id="3.40.1390.30:FF:000001">
    <property type="entry name" value="GTP cyclohydrolase 1 type 2"/>
    <property type="match status" value="1"/>
</dbReference>
<evidence type="ECO:0000256" key="4">
    <source>
        <dbReference type="ARBA" id="ARBA00022723"/>
    </source>
</evidence>
<dbReference type="KEGG" id="wce:WS08_0709"/>
<dbReference type="OrthoDB" id="9792792at2"/>
<dbReference type="Proteomes" id="UP000029079">
    <property type="component" value="Chromosome"/>
</dbReference>
<accession>A0A075U0B8</accession>
<feature type="binding site" evidence="5">
    <location>
        <position position="103"/>
    </location>
    <ligand>
        <name>a divalent metal cation</name>
        <dbReference type="ChEBI" id="CHEBI:60240"/>
        <label>1</label>
    </ligand>
</feature>
<feature type="binding site" evidence="5">
    <location>
        <position position="65"/>
    </location>
    <ligand>
        <name>a divalent metal cation</name>
        <dbReference type="ChEBI" id="CHEBI:60240"/>
        <label>1</label>
    </ligand>
</feature>
<sequence length="265" mass="29437">MQANELIQKIEEHAPKHLAWERDAIGIQIGDGTQEIHRVMTTLDVLPEVVEEAIAKGVDFIFAHHPVMFRPAKNLDLSDPQNQMYAKLIKHDIVVYAAHTNLDAAKDGLNDWLADAFTIKNVKPLLANPDGETGLGRIGTLAEPMTVANYAAFIRDVCGVEKVRVIANDTDRLIKTVAVLGGDGGKEYAVAQAQGADAYVTADIYYHVGHSILMDDFVVIDPDHHMEALATKEMAKLVQTWQSQYNWELDNIFVSTVNTDPYQYI</sequence>
<evidence type="ECO:0000256" key="1">
    <source>
        <dbReference type="ARBA" id="ARBA00006964"/>
    </source>
</evidence>
<dbReference type="PANTHER" id="PTHR13799">
    <property type="entry name" value="NGG1 INTERACTING FACTOR 3"/>
    <property type="match status" value="1"/>
</dbReference>
<dbReference type="SUPFAM" id="SSF102705">
    <property type="entry name" value="NIF3 (NGG1p interacting factor 3)-like"/>
    <property type="match status" value="1"/>
</dbReference>
<protein>
    <recommendedName>
        <fullName evidence="3">GTP cyclohydrolase 1 type 2 homolog</fullName>
    </recommendedName>
</protein>
<evidence type="ECO:0000256" key="3">
    <source>
        <dbReference type="ARBA" id="ARBA00022112"/>
    </source>
</evidence>
<dbReference type="Pfam" id="PF01784">
    <property type="entry name" value="DUF34_NIF3"/>
    <property type="match status" value="1"/>
</dbReference>
<dbReference type="AlphaFoldDB" id="A0A075U0B8"/>
<dbReference type="EMBL" id="CP009223">
    <property type="protein sequence ID" value="AIM62963.1"/>
    <property type="molecule type" value="Genomic_DNA"/>
</dbReference>